<dbReference type="Proteomes" id="UP001595989">
    <property type="component" value="Unassembled WGS sequence"/>
</dbReference>
<feature type="transmembrane region" description="Helical" evidence="1">
    <location>
        <begin position="145"/>
        <end position="163"/>
    </location>
</feature>
<keyword evidence="1" id="KW-0812">Transmembrane</keyword>
<feature type="transmembrane region" description="Helical" evidence="1">
    <location>
        <begin position="6"/>
        <end position="23"/>
    </location>
</feature>
<feature type="transmembrane region" description="Helical" evidence="1">
    <location>
        <begin position="35"/>
        <end position="55"/>
    </location>
</feature>
<feature type="transmembrane region" description="Helical" evidence="1">
    <location>
        <begin position="113"/>
        <end position="133"/>
    </location>
</feature>
<keyword evidence="1" id="KW-1133">Transmembrane helix</keyword>
<evidence type="ECO:0000313" key="2">
    <source>
        <dbReference type="EMBL" id="MFC4559121.1"/>
    </source>
</evidence>
<comment type="caution">
    <text evidence="2">The sequence shown here is derived from an EMBL/GenBank/DDBJ whole genome shotgun (WGS) entry which is preliminary data.</text>
</comment>
<sequence>MISYSIAVIIINLLVLFYFMGRNKNHQQSPLFHTLIMAMGMGYGFGYGVIAAVIFPGSLSIALFSSSATALLTGILIGKFTGDTGQIECMMEGLMGALMGAMLLFMLSDGTMFIVLTLSALTAFTIYFIRLILNEKENKLNNIQDLALYILMCISIVFIFSTFPANDQNHSPDEHAYHKIPPLTVGFNLIFYPVF</sequence>
<keyword evidence="1" id="KW-0472">Membrane</keyword>
<keyword evidence="3" id="KW-1185">Reference proteome</keyword>
<evidence type="ECO:0008006" key="4">
    <source>
        <dbReference type="Google" id="ProtNLM"/>
    </source>
</evidence>
<gene>
    <name evidence="2" type="ORF">ACFO3D_13060</name>
</gene>
<reference evidence="3" key="1">
    <citation type="journal article" date="2019" name="Int. J. Syst. Evol. Microbiol.">
        <title>The Global Catalogue of Microorganisms (GCM) 10K type strain sequencing project: providing services to taxonomists for standard genome sequencing and annotation.</title>
        <authorList>
            <consortium name="The Broad Institute Genomics Platform"/>
            <consortium name="The Broad Institute Genome Sequencing Center for Infectious Disease"/>
            <person name="Wu L."/>
            <person name="Ma J."/>
        </authorList>
    </citation>
    <scope>NUCLEOTIDE SEQUENCE [LARGE SCALE GENOMIC DNA]</scope>
    <source>
        <strain evidence="3">CGMCC 4.7426</strain>
    </source>
</reference>
<name>A0ABV9DK74_9BACI</name>
<dbReference type="EMBL" id="JBHSFU010000007">
    <property type="protein sequence ID" value="MFC4559121.1"/>
    <property type="molecule type" value="Genomic_DNA"/>
</dbReference>
<evidence type="ECO:0000313" key="3">
    <source>
        <dbReference type="Proteomes" id="UP001595989"/>
    </source>
</evidence>
<protein>
    <recommendedName>
        <fullName evidence="4">DUF4203 domain-containing protein</fullName>
    </recommendedName>
</protein>
<accession>A0ABV9DK74</accession>
<organism evidence="2 3">
    <name type="scientific">Virgibacillus kekensis</name>
    <dbReference type="NCBI Taxonomy" id="202261"/>
    <lineage>
        <taxon>Bacteria</taxon>
        <taxon>Bacillati</taxon>
        <taxon>Bacillota</taxon>
        <taxon>Bacilli</taxon>
        <taxon>Bacillales</taxon>
        <taxon>Bacillaceae</taxon>
        <taxon>Virgibacillus</taxon>
    </lineage>
</organism>
<evidence type="ECO:0000256" key="1">
    <source>
        <dbReference type="SAM" id="Phobius"/>
    </source>
</evidence>
<dbReference type="RefSeq" id="WP_390296652.1">
    <property type="nucleotide sequence ID" value="NZ_JBHSFU010000007.1"/>
</dbReference>
<proteinExistence type="predicted"/>